<sequence length="53" mass="6320">MAYITKRGSSYGVRYTYQDEQGKTATNGKVFPRKRRQQIAKNKSNMNWQTERF</sequence>
<dbReference type="EMBL" id="JBBNIB010000159">
    <property type="protein sequence ID" value="MEQ2689182.1"/>
    <property type="molecule type" value="Genomic_DNA"/>
</dbReference>
<evidence type="ECO:0008006" key="3">
    <source>
        <dbReference type="Google" id="ProtNLM"/>
    </source>
</evidence>
<comment type="caution">
    <text evidence="1">The sequence shown here is derived from an EMBL/GenBank/DDBJ whole genome shotgun (WGS) entry which is preliminary data.</text>
</comment>
<evidence type="ECO:0000313" key="2">
    <source>
        <dbReference type="Proteomes" id="UP001439984"/>
    </source>
</evidence>
<dbReference type="RefSeq" id="WP_227624179.1">
    <property type="nucleotide sequence ID" value="NZ_JBBNIB010000159.1"/>
</dbReference>
<organism evidence="1 2">
    <name type="scientific">Faecalibacterium longum</name>
    <dbReference type="NCBI Taxonomy" id="1851428"/>
    <lineage>
        <taxon>Bacteria</taxon>
        <taxon>Bacillati</taxon>
        <taxon>Bacillota</taxon>
        <taxon>Clostridia</taxon>
        <taxon>Eubacteriales</taxon>
        <taxon>Oscillospiraceae</taxon>
        <taxon>Faecalibacterium</taxon>
    </lineage>
</organism>
<name>A0ABV1IQQ7_9FIRM</name>
<accession>A0ABV1IQQ7</accession>
<proteinExistence type="predicted"/>
<gene>
    <name evidence="1" type="ORF">AAAU72_13540</name>
</gene>
<keyword evidence="2" id="KW-1185">Reference proteome</keyword>
<protein>
    <recommendedName>
        <fullName evidence="3">Site-specific integrase</fullName>
    </recommendedName>
</protein>
<reference evidence="1 2" key="1">
    <citation type="submission" date="2024-04" db="EMBL/GenBank/DDBJ databases">
        <title>Human intestinal bacterial collection.</title>
        <authorList>
            <person name="Pauvert C."/>
            <person name="Hitch T.C.A."/>
            <person name="Clavel T."/>
        </authorList>
    </citation>
    <scope>NUCLEOTIDE SEQUENCE [LARGE SCALE GENOMIC DNA]</scope>
    <source>
        <strain evidence="1 2">CLA-AA-H236</strain>
    </source>
</reference>
<dbReference type="Proteomes" id="UP001439984">
    <property type="component" value="Unassembled WGS sequence"/>
</dbReference>
<evidence type="ECO:0000313" key="1">
    <source>
        <dbReference type="EMBL" id="MEQ2689182.1"/>
    </source>
</evidence>